<keyword evidence="3" id="KW-0227">DNA damage</keyword>
<dbReference type="PROSITE" id="PS51217">
    <property type="entry name" value="UVRD_HELICASE_CTER"/>
    <property type="match status" value="1"/>
</dbReference>
<evidence type="ECO:0000256" key="10">
    <source>
        <dbReference type="ARBA" id="ARBA00034617"/>
    </source>
</evidence>
<dbReference type="GO" id="GO:0033202">
    <property type="term" value="C:DNA helicase complex"/>
    <property type="evidence" value="ECO:0007669"/>
    <property type="project" value="TreeGrafter"/>
</dbReference>
<organism evidence="18 19">
    <name type="scientific">Amphritea atlantica</name>
    <dbReference type="NCBI Taxonomy" id="355243"/>
    <lineage>
        <taxon>Bacteria</taxon>
        <taxon>Pseudomonadati</taxon>
        <taxon>Pseudomonadota</taxon>
        <taxon>Gammaproteobacteria</taxon>
        <taxon>Oceanospirillales</taxon>
        <taxon>Oceanospirillaceae</taxon>
        <taxon>Amphritea</taxon>
    </lineage>
</organism>
<dbReference type="EC" id="5.6.2.4" evidence="11"/>
<evidence type="ECO:0000256" key="13">
    <source>
        <dbReference type="ARBA" id="ARBA00048988"/>
    </source>
</evidence>
<dbReference type="STRING" id="355243.SAMN03080615_00663"/>
<comment type="catalytic activity">
    <reaction evidence="13">
        <text>ATP + H2O = ADP + phosphate + H(+)</text>
        <dbReference type="Rhea" id="RHEA:13065"/>
        <dbReference type="ChEBI" id="CHEBI:15377"/>
        <dbReference type="ChEBI" id="CHEBI:15378"/>
        <dbReference type="ChEBI" id="CHEBI:30616"/>
        <dbReference type="ChEBI" id="CHEBI:43474"/>
        <dbReference type="ChEBI" id="CHEBI:456216"/>
        <dbReference type="EC" id="5.6.2.4"/>
    </reaction>
</comment>
<evidence type="ECO:0000259" key="16">
    <source>
        <dbReference type="PROSITE" id="PS51198"/>
    </source>
</evidence>
<dbReference type="NCBIfam" id="NF008743">
    <property type="entry name" value="PRK11773.1"/>
    <property type="match status" value="1"/>
</dbReference>
<dbReference type="CDD" id="cd17932">
    <property type="entry name" value="DEXQc_UvrD"/>
    <property type="match status" value="1"/>
</dbReference>
<feature type="domain" description="UvrD-like helicase C-terminal" evidence="17">
    <location>
        <begin position="295"/>
        <end position="577"/>
    </location>
</feature>
<dbReference type="Proteomes" id="UP000198749">
    <property type="component" value="Unassembled WGS sequence"/>
</dbReference>
<dbReference type="InterPro" id="IPR014017">
    <property type="entry name" value="DNA_helicase_UvrD-like_C"/>
</dbReference>
<dbReference type="PROSITE" id="PS51198">
    <property type="entry name" value="UVRD_HELICASE_ATP_BIND"/>
    <property type="match status" value="1"/>
</dbReference>
<keyword evidence="8" id="KW-0234">DNA repair</keyword>
<accession>A0A1H9E2Z3</accession>
<dbReference type="Pfam" id="PF13361">
    <property type="entry name" value="UvrD_C"/>
    <property type="match status" value="1"/>
</dbReference>
<comment type="similarity">
    <text evidence="1">Belongs to the helicase family. UvrD subfamily.</text>
</comment>
<dbReference type="GO" id="GO:0005524">
    <property type="term" value="F:ATP binding"/>
    <property type="evidence" value="ECO:0007669"/>
    <property type="project" value="UniProtKB-UniRule"/>
</dbReference>
<name>A0A1H9E2Z3_9GAMM</name>
<evidence type="ECO:0000259" key="17">
    <source>
        <dbReference type="PROSITE" id="PS51217"/>
    </source>
</evidence>
<dbReference type="InterPro" id="IPR014016">
    <property type="entry name" value="UvrD-like_ATP-bd"/>
</dbReference>
<dbReference type="Gene3D" id="3.40.50.300">
    <property type="entry name" value="P-loop containing nucleotide triphosphate hydrolases"/>
    <property type="match status" value="2"/>
</dbReference>
<keyword evidence="2 14" id="KW-0547">Nucleotide-binding</keyword>
<proteinExistence type="inferred from homology"/>
<keyword evidence="9" id="KW-0413">Isomerase</keyword>
<dbReference type="PANTHER" id="PTHR11070">
    <property type="entry name" value="UVRD / RECB / PCRA DNA HELICASE FAMILY MEMBER"/>
    <property type="match status" value="1"/>
</dbReference>
<dbReference type="InterPro" id="IPR000212">
    <property type="entry name" value="DNA_helicase_UvrD/REP"/>
</dbReference>
<keyword evidence="15" id="KW-0175">Coiled coil</keyword>
<evidence type="ECO:0000256" key="2">
    <source>
        <dbReference type="ARBA" id="ARBA00022741"/>
    </source>
</evidence>
<evidence type="ECO:0000256" key="5">
    <source>
        <dbReference type="ARBA" id="ARBA00022806"/>
    </source>
</evidence>
<feature type="binding site" evidence="14">
    <location>
        <begin position="29"/>
        <end position="36"/>
    </location>
    <ligand>
        <name>ATP</name>
        <dbReference type="ChEBI" id="CHEBI:30616"/>
    </ligand>
</feature>
<dbReference type="AlphaFoldDB" id="A0A1H9E2Z3"/>
<evidence type="ECO:0000256" key="12">
    <source>
        <dbReference type="ARBA" id="ARBA00034923"/>
    </source>
</evidence>
<dbReference type="Pfam" id="PF00580">
    <property type="entry name" value="UvrD-helicase"/>
    <property type="match status" value="1"/>
</dbReference>
<dbReference type="GO" id="GO:0000725">
    <property type="term" value="P:recombinational repair"/>
    <property type="evidence" value="ECO:0007669"/>
    <property type="project" value="TreeGrafter"/>
</dbReference>
<dbReference type="Gene3D" id="1.10.10.160">
    <property type="match status" value="1"/>
</dbReference>
<dbReference type="PANTHER" id="PTHR11070:SF2">
    <property type="entry name" value="ATP-DEPENDENT DNA HELICASE SRS2"/>
    <property type="match status" value="1"/>
</dbReference>
<dbReference type="InterPro" id="IPR027417">
    <property type="entry name" value="P-loop_NTPase"/>
</dbReference>
<feature type="domain" description="UvrD-like helicase ATP-binding" evidence="16">
    <location>
        <begin position="8"/>
        <end position="294"/>
    </location>
</feature>
<evidence type="ECO:0000256" key="9">
    <source>
        <dbReference type="ARBA" id="ARBA00023235"/>
    </source>
</evidence>
<dbReference type="GO" id="GO:0043138">
    <property type="term" value="F:3'-5' DNA helicase activity"/>
    <property type="evidence" value="ECO:0007669"/>
    <property type="project" value="UniProtKB-EC"/>
</dbReference>
<evidence type="ECO:0000256" key="3">
    <source>
        <dbReference type="ARBA" id="ARBA00022763"/>
    </source>
</evidence>
<dbReference type="FunFam" id="1.10.10.160:FF:000002">
    <property type="entry name" value="DNA helicase"/>
    <property type="match status" value="1"/>
</dbReference>
<keyword evidence="5 14" id="KW-0347">Helicase</keyword>
<evidence type="ECO:0000256" key="15">
    <source>
        <dbReference type="SAM" id="Coils"/>
    </source>
</evidence>
<dbReference type="SUPFAM" id="SSF52540">
    <property type="entry name" value="P-loop containing nucleoside triphosphate hydrolases"/>
    <property type="match status" value="1"/>
</dbReference>
<sequence length="738" mass="83926">MDVSHLLDSLNEAQREAVSAPVCNMLVLAGAGSGKTRVLVHRIAWLVQTEGLSPYSIMAVTFTNKAAKEMRGRIEELMGLNPSGMWVGTFHGLAHRILRAHWRDAGLTENFQIMDSDDQLRLIKRLAKEMNLDDSRWPARQFQWYINAQKDEGLRARHIEAGGDPNAQVMLNVYAAYEDACDRGGMVDFGELLLRCLELLRDHNPTLLEHYQERFRYILVDEFQDTNSIQYAWLKLLCQPMDPRKPKPEKLMAVGDDDQSIYGWRGAKIENIQRFNQDFHETMVVKLEQNYRSSNTILQAANDVIRNNQGRLGKELRTDQADGELISLYAAFNEQDESRFIVDQIDSWVRKGNLRSETAILYRSNAQSRVLEEALIRAGMPYRIYGGQRFYDRLEIKNALAYLRLINNREDDTAMERVINVPTRGIGGKTLEEVRLHARTEGVSMWRAANEVIELNKLTARAANALQAFIDLVEQIAQETEGTDLHELTEHAIKRSGLIEHHLKEKGEKAQARVENLEELISAARQYLSTWQPDLEGNENSTPLTAFLDDAALDAGEAQAEEHQDSVQLMTLHSAKGLEFPLVFLAGMEEGLFPHKMSIEEGGRLEEERRLCYVGITRAMQKLFITYAESRRLHGNETFNRPSRFIREIPDSCLEEVRLNASVSRPVTARQPQRPSMFDHAEVPETQIILGQRVSHQIFGDGIVVNYEGSGPKARVQVNFDSEGSKWLVVGYANLQPA</sequence>
<dbReference type="GO" id="GO:0016887">
    <property type="term" value="F:ATP hydrolysis activity"/>
    <property type="evidence" value="ECO:0007669"/>
    <property type="project" value="RHEA"/>
</dbReference>
<evidence type="ECO:0000256" key="6">
    <source>
        <dbReference type="ARBA" id="ARBA00022840"/>
    </source>
</evidence>
<dbReference type="Pfam" id="PF21196">
    <property type="entry name" value="PcrA_UvrD_tudor"/>
    <property type="match status" value="1"/>
</dbReference>
<keyword evidence="6 14" id="KW-0067">ATP-binding</keyword>
<evidence type="ECO:0000256" key="11">
    <source>
        <dbReference type="ARBA" id="ARBA00034808"/>
    </source>
</evidence>
<dbReference type="GO" id="GO:0003677">
    <property type="term" value="F:DNA binding"/>
    <property type="evidence" value="ECO:0007669"/>
    <property type="project" value="UniProtKB-KW"/>
</dbReference>
<evidence type="ECO:0000313" key="18">
    <source>
        <dbReference type="EMBL" id="SEQ20126.1"/>
    </source>
</evidence>
<dbReference type="FunFam" id="3.40.50.300:FF:001201">
    <property type="entry name" value="ATP-dependent DNA helicase UvrD2"/>
    <property type="match status" value="1"/>
</dbReference>
<evidence type="ECO:0000256" key="14">
    <source>
        <dbReference type="PROSITE-ProRule" id="PRU00560"/>
    </source>
</evidence>
<dbReference type="GO" id="GO:0005829">
    <property type="term" value="C:cytosol"/>
    <property type="evidence" value="ECO:0007669"/>
    <property type="project" value="TreeGrafter"/>
</dbReference>
<gene>
    <name evidence="18" type="ORF">SAMN03080615_00663</name>
</gene>
<dbReference type="Gene3D" id="1.10.486.10">
    <property type="entry name" value="PCRA, domain 4"/>
    <property type="match status" value="1"/>
</dbReference>
<feature type="coiled-coil region" evidence="15">
    <location>
        <begin position="500"/>
        <end position="527"/>
    </location>
</feature>
<dbReference type="FunFam" id="1.10.486.10:FF:000003">
    <property type="entry name" value="ATP-dependent DNA helicase"/>
    <property type="match status" value="1"/>
</dbReference>
<dbReference type="OrthoDB" id="9806690at2"/>
<evidence type="ECO:0000256" key="4">
    <source>
        <dbReference type="ARBA" id="ARBA00022801"/>
    </source>
</evidence>
<evidence type="ECO:0000256" key="1">
    <source>
        <dbReference type="ARBA" id="ARBA00009922"/>
    </source>
</evidence>
<keyword evidence="4 14" id="KW-0378">Hydrolase</keyword>
<dbReference type="EMBL" id="FOGB01000002">
    <property type="protein sequence ID" value="SEQ20126.1"/>
    <property type="molecule type" value="Genomic_DNA"/>
</dbReference>
<comment type="catalytic activity">
    <reaction evidence="10">
        <text>Couples ATP hydrolysis with the unwinding of duplex DNA by translocating in the 3'-5' direction.</text>
        <dbReference type="EC" id="5.6.2.4"/>
    </reaction>
</comment>
<dbReference type="InterPro" id="IPR013986">
    <property type="entry name" value="DExx_box_DNA_helicase_dom_sf"/>
</dbReference>
<reference evidence="19" key="1">
    <citation type="submission" date="2016-10" db="EMBL/GenBank/DDBJ databases">
        <authorList>
            <person name="Varghese N."/>
            <person name="Submissions S."/>
        </authorList>
    </citation>
    <scope>NUCLEOTIDE SEQUENCE [LARGE SCALE GENOMIC DNA]</scope>
    <source>
        <strain evidence="19">DSM 18887</strain>
    </source>
</reference>
<dbReference type="RefSeq" id="WP_091354017.1">
    <property type="nucleotide sequence ID" value="NZ_AP025284.1"/>
</dbReference>
<protein>
    <recommendedName>
        <fullName evidence="11">DNA 3'-5' helicase</fullName>
        <ecNumber evidence="11">5.6.2.4</ecNumber>
    </recommendedName>
    <alternativeName>
        <fullName evidence="12">DNA 3'-5' helicase II</fullName>
    </alternativeName>
</protein>
<evidence type="ECO:0000256" key="7">
    <source>
        <dbReference type="ARBA" id="ARBA00023125"/>
    </source>
</evidence>
<keyword evidence="7" id="KW-0238">DNA-binding</keyword>
<keyword evidence="19" id="KW-1185">Reference proteome</keyword>
<evidence type="ECO:0000313" key="19">
    <source>
        <dbReference type="Proteomes" id="UP000198749"/>
    </source>
</evidence>
<evidence type="ECO:0000256" key="8">
    <source>
        <dbReference type="ARBA" id="ARBA00023204"/>
    </source>
</evidence>